<feature type="transmembrane region" description="Helical" evidence="7">
    <location>
        <begin position="140"/>
        <end position="160"/>
    </location>
</feature>
<proteinExistence type="inferred from homology"/>
<evidence type="ECO:0000256" key="6">
    <source>
        <dbReference type="ARBA" id="ARBA00023136"/>
    </source>
</evidence>
<dbReference type="Proteomes" id="UP000616779">
    <property type="component" value="Unassembled WGS sequence"/>
</dbReference>
<keyword evidence="5 7" id="KW-1133">Transmembrane helix</keyword>
<dbReference type="InterPro" id="IPR035906">
    <property type="entry name" value="MetI-like_sf"/>
</dbReference>
<dbReference type="RefSeq" id="WP_171647976.1">
    <property type="nucleotide sequence ID" value="NZ_WHOA01000235.1"/>
</dbReference>
<evidence type="ECO:0000256" key="1">
    <source>
        <dbReference type="ARBA" id="ARBA00004651"/>
    </source>
</evidence>
<organism evidence="9 10">
    <name type="scientific">Paenibacillus phytorum</name>
    <dbReference type="NCBI Taxonomy" id="2654977"/>
    <lineage>
        <taxon>Bacteria</taxon>
        <taxon>Bacillati</taxon>
        <taxon>Bacillota</taxon>
        <taxon>Bacilli</taxon>
        <taxon>Bacillales</taxon>
        <taxon>Paenibacillaceae</taxon>
        <taxon>Paenibacillus</taxon>
    </lineage>
</organism>
<sequence>MRTSLGDKCFNVINTLLLSVIGLAALYPFVYVLSASLSSGDAVVSGKVLLLPVNINLEAYVKVLMQKSIWVAYANTLYYTVVGTLVSLLLTICGAYPLSKKRLKGKGVINFLIALTMWFHAGMIPFYLNLRDMGMLNERFTIIIAFAVTTFYVFLLRTFFQSVPVELEEAAKIDGAGDYRILWTVYLPLSRASLMTVGLFYAVTRWNGYFWAMIVLKDKDKIPLQVLLKKLIVENNLSEQLVDFGSATLVSQETVIYATIIVSIIPMMIVYPLIQKYFAKGALVGSVKG</sequence>
<gene>
    <name evidence="9" type="ORF">GC098_31875</name>
</gene>
<evidence type="ECO:0000256" key="5">
    <source>
        <dbReference type="ARBA" id="ARBA00022989"/>
    </source>
</evidence>
<keyword evidence="3" id="KW-1003">Cell membrane</keyword>
<dbReference type="Gene3D" id="1.10.3720.10">
    <property type="entry name" value="MetI-like"/>
    <property type="match status" value="1"/>
</dbReference>
<feature type="transmembrane region" description="Helical" evidence="7">
    <location>
        <begin position="77"/>
        <end position="96"/>
    </location>
</feature>
<dbReference type="Pfam" id="PF00528">
    <property type="entry name" value="BPD_transp_1"/>
    <property type="match status" value="1"/>
</dbReference>
<dbReference type="PROSITE" id="PS50928">
    <property type="entry name" value="ABC_TM1"/>
    <property type="match status" value="1"/>
</dbReference>
<evidence type="ECO:0000256" key="4">
    <source>
        <dbReference type="ARBA" id="ARBA00022692"/>
    </source>
</evidence>
<name>A0ABX1Y4S7_9BACL</name>
<dbReference type="EMBL" id="WHOA01000235">
    <property type="protein sequence ID" value="NOU75898.1"/>
    <property type="molecule type" value="Genomic_DNA"/>
</dbReference>
<evidence type="ECO:0000313" key="9">
    <source>
        <dbReference type="EMBL" id="NOU75898.1"/>
    </source>
</evidence>
<keyword evidence="10" id="KW-1185">Reference proteome</keyword>
<keyword evidence="2 7" id="KW-0813">Transport</keyword>
<feature type="transmembrane region" description="Helical" evidence="7">
    <location>
        <begin position="181"/>
        <end position="203"/>
    </location>
</feature>
<accession>A0ABX1Y4S7</accession>
<comment type="caution">
    <text evidence="9">The sequence shown here is derived from an EMBL/GenBank/DDBJ whole genome shotgun (WGS) entry which is preliminary data.</text>
</comment>
<evidence type="ECO:0000256" key="7">
    <source>
        <dbReference type="RuleBase" id="RU363032"/>
    </source>
</evidence>
<evidence type="ECO:0000313" key="10">
    <source>
        <dbReference type="Proteomes" id="UP000616779"/>
    </source>
</evidence>
<comment type="subcellular location">
    <subcellularLocation>
        <location evidence="1 7">Cell membrane</location>
        <topology evidence="1 7">Multi-pass membrane protein</topology>
    </subcellularLocation>
</comment>
<reference evidence="9 10" key="1">
    <citation type="submission" date="2019-10" db="EMBL/GenBank/DDBJ databases">
        <title>Description of Paenibacillus terrestris sp. nov.</title>
        <authorList>
            <person name="Carlier A."/>
            <person name="Qi S."/>
        </authorList>
    </citation>
    <scope>NUCLEOTIDE SEQUENCE [LARGE SCALE GENOMIC DNA]</scope>
    <source>
        <strain evidence="9 10">LMG 31458</strain>
    </source>
</reference>
<dbReference type="InterPro" id="IPR000515">
    <property type="entry name" value="MetI-like"/>
</dbReference>
<keyword evidence="4 7" id="KW-0812">Transmembrane</keyword>
<feature type="domain" description="ABC transmembrane type-1" evidence="8">
    <location>
        <begin position="73"/>
        <end position="274"/>
    </location>
</feature>
<evidence type="ECO:0000256" key="2">
    <source>
        <dbReference type="ARBA" id="ARBA00022448"/>
    </source>
</evidence>
<evidence type="ECO:0000259" key="8">
    <source>
        <dbReference type="PROSITE" id="PS50928"/>
    </source>
</evidence>
<keyword evidence="6 7" id="KW-0472">Membrane</keyword>
<dbReference type="PANTHER" id="PTHR43744:SF9">
    <property type="entry name" value="POLYGALACTURONAN_RHAMNOGALACTURONAN TRANSPORT SYSTEM PERMEASE PROTEIN YTCP"/>
    <property type="match status" value="1"/>
</dbReference>
<feature type="transmembrane region" description="Helical" evidence="7">
    <location>
        <begin position="12"/>
        <end position="33"/>
    </location>
</feature>
<feature type="transmembrane region" description="Helical" evidence="7">
    <location>
        <begin position="255"/>
        <end position="274"/>
    </location>
</feature>
<feature type="transmembrane region" description="Helical" evidence="7">
    <location>
        <begin position="108"/>
        <end position="128"/>
    </location>
</feature>
<dbReference type="PANTHER" id="PTHR43744">
    <property type="entry name" value="ABC TRANSPORTER PERMEASE PROTEIN MG189-RELATED-RELATED"/>
    <property type="match status" value="1"/>
</dbReference>
<dbReference type="SUPFAM" id="SSF161098">
    <property type="entry name" value="MetI-like"/>
    <property type="match status" value="1"/>
</dbReference>
<dbReference type="CDD" id="cd06261">
    <property type="entry name" value="TM_PBP2"/>
    <property type="match status" value="1"/>
</dbReference>
<protein>
    <submittedName>
        <fullName evidence="9">ABC transporter permease subunit</fullName>
    </submittedName>
</protein>
<evidence type="ECO:0000256" key="3">
    <source>
        <dbReference type="ARBA" id="ARBA00022475"/>
    </source>
</evidence>
<comment type="similarity">
    <text evidence="7">Belongs to the binding-protein-dependent transport system permease family.</text>
</comment>